<dbReference type="PROSITE" id="PS50878">
    <property type="entry name" value="RT_POL"/>
    <property type="match status" value="1"/>
</dbReference>
<dbReference type="InterPro" id="IPR016197">
    <property type="entry name" value="Chromo-like_dom_sf"/>
</dbReference>
<evidence type="ECO:0000256" key="6">
    <source>
        <dbReference type="ARBA" id="ARBA00022679"/>
    </source>
</evidence>
<keyword evidence="15" id="KW-0229">DNA integration</keyword>
<keyword evidence="7" id="KW-0548">Nucleotidyltransferase</keyword>
<dbReference type="Pfam" id="PF24626">
    <property type="entry name" value="SH3_Tf2-1"/>
    <property type="match status" value="1"/>
</dbReference>
<dbReference type="Pfam" id="PF00665">
    <property type="entry name" value="rve"/>
    <property type="match status" value="1"/>
</dbReference>
<dbReference type="GO" id="GO:0004190">
    <property type="term" value="F:aspartic-type endopeptidase activity"/>
    <property type="evidence" value="ECO:0007669"/>
    <property type="project" value="UniProtKB-KW"/>
</dbReference>
<dbReference type="Proteomes" id="UP000030151">
    <property type="component" value="Unassembled WGS sequence"/>
</dbReference>
<comment type="subcellular location">
    <subcellularLocation>
        <location evidence="2">Mitochondrion</location>
    </subcellularLocation>
    <subcellularLocation>
        <location evidence="1">Nucleus</location>
    </subcellularLocation>
</comment>
<dbReference type="FunFam" id="3.30.70.270:FF:000020">
    <property type="entry name" value="Transposon Tf2-6 polyprotein-like Protein"/>
    <property type="match status" value="1"/>
</dbReference>
<keyword evidence="23" id="KW-0175">Coiled coil</keyword>
<dbReference type="InterPro" id="IPR041373">
    <property type="entry name" value="RT_RNaseH"/>
</dbReference>
<dbReference type="CDD" id="cd00024">
    <property type="entry name" value="CD_CSD"/>
    <property type="match status" value="1"/>
</dbReference>
<dbReference type="SUPFAM" id="SSF53098">
    <property type="entry name" value="Ribonuclease H-like"/>
    <property type="match status" value="1"/>
</dbReference>
<dbReference type="PANTHER" id="PTHR37984">
    <property type="entry name" value="PROTEIN CBG26694"/>
    <property type="match status" value="1"/>
</dbReference>
<dbReference type="Pfam" id="PF00385">
    <property type="entry name" value="Chromo"/>
    <property type="match status" value="1"/>
</dbReference>
<evidence type="ECO:0000256" key="4">
    <source>
        <dbReference type="ARBA" id="ARBA00012493"/>
    </source>
</evidence>
<dbReference type="GO" id="GO:0006338">
    <property type="term" value="P:chromatin remodeling"/>
    <property type="evidence" value="ECO:0007669"/>
    <property type="project" value="UniProtKB-ARBA"/>
</dbReference>
<dbReference type="PROSITE" id="PS50158">
    <property type="entry name" value="ZF_CCHC"/>
    <property type="match status" value="1"/>
</dbReference>
<dbReference type="Gene3D" id="3.30.420.10">
    <property type="entry name" value="Ribonuclease H-like superfamily/Ribonuclease H"/>
    <property type="match status" value="1"/>
</dbReference>
<feature type="domain" description="Integrase catalytic" evidence="28">
    <location>
        <begin position="1719"/>
        <end position="1893"/>
    </location>
</feature>
<evidence type="ECO:0000259" key="26">
    <source>
        <dbReference type="PROSITE" id="PS50158"/>
    </source>
</evidence>
<keyword evidence="8" id="KW-0540">Nuclease</keyword>
<proteinExistence type="predicted"/>
<keyword evidence="21" id="KW-0539">Nucleus</keyword>
<dbReference type="CDD" id="cd09274">
    <property type="entry name" value="RNase_HI_RT_Ty3"/>
    <property type="match status" value="1"/>
</dbReference>
<dbReference type="SUPFAM" id="SSF54160">
    <property type="entry name" value="Chromo domain-like"/>
    <property type="match status" value="1"/>
</dbReference>
<comment type="subunit">
    <text evidence="3">Component of the NuA4 histone acetyltransferase complex.</text>
</comment>
<feature type="region of interest" description="Disordered" evidence="24">
    <location>
        <begin position="241"/>
        <end position="269"/>
    </location>
</feature>
<dbReference type="InterPro" id="IPR005162">
    <property type="entry name" value="Retrotrans_gag_dom"/>
</dbReference>
<evidence type="ECO:0000256" key="12">
    <source>
        <dbReference type="ARBA" id="ARBA00022801"/>
    </source>
</evidence>
<evidence type="ECO:0000256" key="19">
    <source>
        <dbReference type="ARBA" id="ARBA00023128"/>
    </source>
</evidence>
<accession>A0A014P2S2</accession>
<dbReference type="SUPFAM" id="SSF56672">
    <property type="entry name" value="DNA/RNA polymerases"/>
    <property type="match status" value="1"/>
</dbReference>
<keyword evidence="9" id="KW-0479">Metal-binding</keyword>
<keyword evidence="18" id="KW-0238">DNA-binding</keyword>
<dbReference type="GO" id="GO:0015074">
    <property type="term" value="P:DNA integration"/>
    <property type="evidence" value="ECO:0007669"/>
    <property type="project" value="UniProtKB-KW"/>
</dbReference>
<dbReference type="InterPro" id="IPR001878">
    <property type="entry name" value="Znf_CCHC"/>
</dbReference>
<dbReference type="PROSITE" id="PS50013">
    <property type="entry name" value="CHROMO_2"/>
    <property type="match status" value="1"/>
</dbReference>
<evidence type="ECO:0000256" key="23">
    <source>
        <dbReference type="SAM" id="Coils"/>
    </source>
</evidence>
<dbReference type="InterPro" id="IPR043128">
    <property type="entry name" value="Rev_trsase/Diguanyl_cyclase"/>
</dbReference>
<dbReference type="SUPFAM" id="SSF57756">
    <property type="entry name" value="Retrovirus zinc finger-like domains"/>
    <property type="match status" value="1"/>
</dbReference>
<dbReference type="GO" id="GO:0008270">
    <property type="term" value="F:zinc ion binding"/>
    <property type="evidence" value="ECO:0007669"/>
    <property type="project" value="UniProtKB-KW"/>
</dbReference>
<dbReference type="FunFam" id="3.30.420.10:FF:000032">
    <property type="entry name" value="Retrovirus-related Pol polyprotein from transposon 297-like Protein"/>
    <property type="match status" value="1"/>
</dbReference>
<evidence type="ECO:0000256" key="20">
    <source>
        <dbReference type="ARBA" id="ARBA00023172"/>
    </source>
</evidence>
<dbReference type="CDD" id="cd00303">
    <property type="entry name" value="retropepsin_like"/>
    <property type="match status" value="1"/>
</dbReference>
<feature type="compositionally biased region" description="Basic and acidic residues" evidence="24">
    <location>
        <begin position="1003"/>
        <end position="1033"/>
    </location>
</feature>
<evidence type="ECO:0000256" key="9">
    <source>
        <dbReference type="ARBA" id="ARBA00022723"/>
    </source>
</evidence>
<dbReference type="Gene3D" id="3.30.70.270">
    <property type="match status" value="2"/>
</dbReference>
<dbReference type="Gene3D" id="1.10.340.70">
    <property type="match status" value="1"/>
</dbReference>
<keyword evidence="5" id="KW-0645">Protease</keyword>
<dbReference type="InterPro" id="IPR000477">
    <property type="entry name" value="RT_dom"/>
</dbReference>
<evidence type="ECO:0000256" key="5">
    <source>
        <dbReference type="ARBA" id="ARBA00022670"/>
    </source>
</evidence>
<dbReference type="InterPro" id="IPR050951">
    <property type="entry name" value="Retrovirus_Pol_polyprotein"/>
</dbReference>
<evidence type="ECO:0000313" key="29">
    <source>
        <dbReference type="EMBL" id="EXU95646.1"/>
    </source>
</evidence>
<keyword evidence="22" id="KW-0863">Zinc-finger</keyword>
<dbReference type="Gene3D" id="2.40.50.40">
    <property type="match status" value="1"/>
</dbReference>
<dbReference type="Pfam" id="PF08284">
    <property type="entry name" value="RVP_2"/>
    <property type="match status" value="1"/>
</dbReference>
<dbReference type="EMBL" id="JELW01000070">
    <property type="protein sequence ID" value="EXU95646.1"/>
    <property type="molecule type" value="Genomic_DNA"/>
</dbReference>
<evidence type="ECO:0000256" key="18">
    <source>
        <dbReference type="ARBA" id="ARBA00023125"/>
    </source>
</evidence>
<feature type="domain" description="Reverse transcriptase" evidence="27">
    <location>
        <begin position="1176"/>
        <end position="1355"/>
    </location>
</feature>
<protein>
    <recommendedName>
        <fullName evidence="4">RNA-directed DNA polymerase</fullName>
        <ecNumber evidence="4">2.7.7.49</ecNumber>
    </recommendedName>
</protein>
<dbReference type="InterPro" id="IPR012337">
    <property type="entry name" value="RNaseH-like_sf"/>
</dbReference>
<dbReference type="InterPro" id="IPR001584">
    <property type="entry name" value="Integrase_cat-core"/>
</dbReference>
<gene>
    <name evidence="29" type="ORF">X797_011264</name>
</gene>
<evidence type="ECO:0000256" key="16">
    <source>
        <dbReference type="ARBA" id="ARBA00022918"/>
    </source>
</evidence>
<dbReference type="GO" id="GO:0006310">
    <property type="term" value="P:DNA recombination"/>
    <property type="evidence" value="ECO:0007669"/>
    <property type="project" value="UniProtKB-KW"/>
</dbReference>
<dbReference type="SMART" id="SM00343">
    <property type="entry name" value="ZnF_C2HC"/>
    <property type="match status" value="1"/>
</dbReference>
<keyword evidence="17" id="KW-0239">DNA-directed DNA polymerase</keyword>
<sequence length="2074" mass="241997">MAPRETTTASGSNETREGPTTISAHEMLAEIIRLRERVQQMEEERQEQATTAATIKKDLGEILRPRAPGPYDGSPGALQGFLTQLRAYHRQFPNKMEESSAKVLHAGGCMTGVALAWFEPIMRDYLNKEKDDREGETNTIFESYDEFEKAIKKAFGTVDEARAAEYYIDGLKQKGSASDYAARFRQLASQLDWEDEPLMSAFYKGLKEEVKDELYRENRPDNLSDYIAMAVRIDDRQYQRRIQKKQGKGTWSPTKGKSYQANQRRKRDEPIAYGHTLNPGRMELDATKKDDKKEKKCYNCGKPGHFANKCKKPRKEWKPVPEGGKKQLNATNQQKIEISEPEVEHKNLSWTFCYDDNCYIHLSSKQGTGWFPKEPKKPKKTQRQINRMLGITTPPPRKPGHEKLRRIPTPELEEIRAGIQAARQAAQEDLDEQSMEKRTLAMTGRKELHEPKSPEYLDEDSHQEILDWVRQQAEARKVRREQQYREEQDAQILTTFDEPEDRVKEMSVDDDCAILDTPEASEDEQSEEETPARLTATQEQAVQRHFPAPTGKHFAIPIIAVDTTTILRNPTLWYPEREEGDDPRLSPRHKDHTRLAWASCIFMMCQAHFTTKARLDAFPIRMRGYPIKAPYFRWELLEWRVKIINDDQTMILEPDSNTPIKCRAHTDPTDVCESDTCQLHVYTKNRQWHQYVYEGKIPTHRRELLLKSPRCETKDHMVCPLPNCSEHMVDKAREWHKWQCGTPAAYKRTQRALDILEQRDPRGTTESTYHNEQQLDKWYNEQKFNPRCNKKYAVNCDNPRCEKHGEMKDQIYNRLCQMFNDGFCFKHPQNGTGPTEWYQEMKRQIAEESIPEDSKNEARHLKTLMTLNATQNGRSDKMVLDAEVMGHRVRILVDSGAMGNYISPRVVNRYQLPWKHKEAPYELTDIEGKLFAYNDGIINQETDHLEVQIQGHSEVIQLDVMDVSEHDLVLGYPWLWESNPLINWRTGQLKWNETSGQQNQQNSEERTKFRHNLAHEQSSEEKEPSSKLSKDQRQQTSGRKVVKTIGSTVTTSTALQTGIRTTISNKKTKAKIRKVIATLRKDLANTNKKLEEEKKNKNDNNDKSPITKEERLKNIPKEYRKYEKLFAEELETGLPEHSQWDHQIELINGKSTTFHKIYNLNAKELEALREYIDEMLAKGYIRASTSEAGYPVMFVPKKNGKLRLVVDYRRLNDITMKDRTPLPLISELRDRLHGMNWFTAVDLKGAYNLIRIKEGHEWMTAFRTKLGLFEYLVMPMGLTNAPATFQRMINSVLREYLDNFVVVYLDDILIFSKTLEDHKEHVHTILKTLQDAKLLVEPAKCKFHTQEVDFLGHTIRPNEIRMEKSKIEAVRNWPTPKNVKDIQSFRGFANYYRRFIKSYGEIAAPLDELTKKDKQWNWNDEAQCAFDKIKELITSEPVLRTFDPEKETELETDASDFALGAQVGQRDDDGKLHPIAFYSKKLHGAELNYPIYDKEFLAIINAFKEFRHYLMGSKHKVKVYTDHKNISHFATTQQLNGRQIRWAEYLSEFDYEIIHRKGSENGRADALSRRSDYDTGVPTATGQLLELNKDGNFQQRQLNAILKVQDEDPVYKKIQQWAKKKVRFADTPEECLTEPGTIPKYHGKTWIPPELQEECIKEMHEHPVYGHQGIRKTLDKIRRQYDFSGIKKMVEKVVNECIQCGKSKASRHKPYGELQPLPVPTRPWESIAFDHITKLPMSKEPMTNVEYDSIFVVTDRLTKYGYFLPYREASNAEELAYVFLRTIASNHGLPEEIISDRGSTFTSKFWQALMAQLGTNHKLSTAYHPQTDGQTERLNQTLEQYLRCYINYQQDDWVKWLPTAQLAYNSSISESTKQTPAYANYGFDPEVFRTQREGPQAERAMLQADELKKLHEEMRRELEFVRNRMAQYHNRKRLKGPIFGEGDMVYLLRRNIKTTRPSDKLDYKKLGPFAIKKRISTNNYELSLPKTMRNHPIVHISLLEKAPNNAPAEKDIEVLDDGEYEVEQILDVRTKNKTRQYLIKWKDYGHEENTWEPMKHLRKCQHLLRQFHQKAREV</sequence>
<dbReference type="GO" id="GO:0006508">
    <property type="term" value="P:proteolysis"/>
    <property type="evidence" value="ECO:0007669"/>
    <property type="project" value="UniProtKB-KW"/>
</dbReference>
<dbReference type="GO" id="GO:0003723">
    <property type="term" value="F:RNA binding"/>
    <property type="evidence" value="ECO:0007669"/>
    <property type="project" value="UniProtKB-KW"/>
</dbReference>
<dbReference type="Gene3D" id="3.10.10.10">
    <property type="entry name" value="HIV Type 1 Reverse Transcriptase, subunit A, domain 1"/>
    <property type="match status" value="1"/>
</dbReference>
<dbReference type="Gene3D" id="2.40.70.10">
    <property type="entry name" value="Acid Proteases"/>
    <property type="match status" value="1"/>
</dbReference>
<dbReference type="GO" id="GO:0003964">
    <property type="term" value="F:RNA-directed DNA polymerase activity"/>
    <property type="evidence" value="ECO:0007669"/>
    <property type="project" value="UniProtKB-KW"/>
</dbReference>
<dbReference type="GO" id="GO:0004519">
    <property type="term" value="F:endonuclease activity"/>
    <property type="evidence" value="ECO:0007669"/>
    <property type="project" value="UniProtKB-KW"/>
</dbReference>
<evidence type="ECO:0000256" key="24">
    <source>
        <dbReference type="SAM" id="MobiDB-lite"/>
    </source>
</evidence>
<dbReference type="InterPro" id="IPR021109">
    <property type="entry name" value="Peptidase_aspartic_dom_sf"/>
</dbReference>
<dbReference type="InterPro" id="IPR036397">
    <property type="entry name" value="RNaseH_sf"/>
</dbReference>
<dbReference type="Pfam" id="PF17921">
    <property type="entry name" value="Integrase_H2C2"/>
    <property type="match status" value="1"/>
</dbReference>
<dbReference type="SUPFAM" id="SSF50630">
    <property type="entry name" value="Acid proteases"/>
    <property type="match status" value="1"/>
</dbReference>
<feature type="compositionally biased region" description="Polar residues" evidence="24">
    <location>
        <begin position="993"/>
        <end position="1002"/>
    </location>
</feature>
<dbReference type="GO" id="GO:0003677">
    <property type="term" value="F:DNA binding"/>
    <property type="evidence" value="ECO:0007669"/>
    <property type="project" value="UniProtKB-KW"/>
</dbReference>
<keyword evidence="16 29" id="KW-0695">RNA-directed DNA polymerase</keyword>
<dbReference type="SMART" id="SM00298">
    <property type="entry name" value="CHROMO"/>
    <property type="match status" value="1"/>
</dbReference>
<evidence type="ECO:0000256" key="17">
    <source>
        <dbReference type="ARBA" id="ARBA00022932"/>
    </source>
</evidence>
<evidence type="ECO:0000259" key="28">
    <source>
        <dbReference type="PROSITE" id="PS50994"/>
    </source>
</evidence>
<dbReference type="GO" id="GO:0005739">
    <property type="term" value="C:mitochondrion"/>
    <property type="evidence" value="ECO:0007669"/>
    <property type="project" value="UniProtKB-SubCell"/>
</dbReference>
<dbReference type="GO" id="GO:0005634">
    <property type="term" value="C:nucleus"/>
    <property type="evidence" value="ECO:0007669"/>
    <property type="project" value="UniProtKB-SubCell"/>
</dbReference>
<dbReference type="InterPro" id="IPR000953">
    <property type="entry name" value="Chromo/chromo_shadow_dom"/>
</dbReference>
<feature type="region of interest" description="Disordered" evidence="24">
    <location>
        <begin position="1"/>
        <end position="23"/>
    </location>
</feature>
<dbReference type="InterPro" id="IPR041588">
    <property type="entry name" value="Integrase_H2C2"/>
</dbReference>
<keyword evidence="20" id="KW-0233">DNA recombination</keyword>
<comment type="caution">
    <text evidence="29">The sequence shown here is derived from an EMBL/GenBank/DDBJ whole genome shotgun (WGS) entry which is preliminary data.</text>
</comment>
<evidence type="ECO:0000256" key="22">
    <source>
        <dbReference type="PROSITE-ProRule" id="PRU00047"/>
    </source>
</evidence>
<dbReference type="HOGENOM" id="CLU_000384_38_1_1"/>
<evidence type="ECO:0000256" key="7">
    <source>
        <dbReference type="ARBA" id="ARBA00022695"/>
    </source>
</evidence>
<dbReference type="InterPro" id="IPR056924">
    <property type="entry name" value="SH3_Tf2-1"/>
</dbReference>
<feature type="region of interest" description="Disordered" evidence="24">
    <location>
        <begin position="1087"/>
        <end position="1111"/>
    </location>
</feature>
<evidence type="ECO:0000256" key="15">
    <source>
        <dbReference type="ARBA" id="ARBA00022908"/>
    </source>
</evidence>
<keyword evidence="22" id="KW-0862">Zinc</keyword>
<dbReference type="Pfam" id="PF00078">
    <property type="entry name" value="RVT_1"/>
    <property type="match status" value="1"/>
</dbReference>
<dbReference type="eggNOG" id="ENOG502SZCW">
    <property type="taxonomic scope" value="Eukaryota"/>
</dbReference>
<evidence type="ECO:0000313" key="30">
    <source>
        <dbReference type="Proteomes" id="UP000030151"/>
    </source>
</evidence>
<dbReference type="InterPro" id="IPR023780">
    <property type="entry name" value="Chromo_domain"/>
</dbReference>
<evidence type="ECO:0000256" key="1">
    <source>
        <dbReference type="ARBA" id="ARBA00004123"/>
    </source>
</evidence>
<feature type="region of interest" description="Disordered" evidence="24">
    <location>
        <begin position="993"/>
        <end position="1044"/>
    </location>
</feature>
<evidence type="ECO:0000259" key="27">
    <source>
        <dbReference type="PROSITE" id="PS50878"/>
    </source>
</evidence>
<dbReference type="InterPro" id="IPR023779">
    <property type="entry name" value="Chromodomain_CS"/>
</dbReference>
<dbReference type="PROSITE" id="PS00598">
    <property type="entry name" value="CHROMO_1"/>
    <property type="match status" value="1"/>
</dbReference>
<evidence type="ECO:0000256" key="14">
    <source>
        <dbReference type="ARBA" id="ARBA00022884"/>
    </source>
</evidence>
<feature type="coiled-coil region" evidence="23">
    <location>
        <begin position="24"/>
        <end position="58"/>
    </location>
</feature>
<keyword evidence="13" id="KW-0460">Magnesium</keyword>
<evidence type="ECO:0000256" key="13">
    <source>
        <dbReference type="ARBA" id="ARBA00022842"/>
    </source>
</evidence>
<feature type="domain" description="CCHC-type" evidence="26">
    <location>
        <begin position="296"/>
        <end position="312"/>
    </location>
</feature>
<keyword evidence="14" id="KW-0694">RNA-binding</keyword>
<dbReference type="Pfam" id="PF17917">
    <property type="entry name" value="RT_RNaseH"/>
    <property type="match status" value="1"/>
</dbReference>
<reference evidence="29 30" key="1">
    <citation type="submission" date="2014-02" db="EMBL/GenBank/DDBJ databases">
        <title>The genome sequence of the entomopathogenic fungus Metarhizium robertsii ARSEF 2575.</title>
        <authorList>
            <person name="Giuliano Garisto Donzelli B."/>
            <person name="Roe B.A."/>
            <person name="Macmil S.L."/>
            <person name="Krasnoff S.B."/>
            <person name="Gibson D.M."/>
        </authorList>
    </citation>
    <scope>NUCLEOTIDE SEQUENCE [LARGE SCALE GENOMIC DNA]</scope>
    <source>
        <strain evidence="29 30">ARSEF 2575</strain>
    </source>
</reference>
<keyword evidence="10" id="KW-0064">Aspartyl protease</keyword>
<dbReference type="Gene3D" id="4.10.60.10">
    <property type="entry name" value="Zinc finger, CCHC-type"/>
    <property type="match status" value="1"/>
</dbReference>
<dbReference type="InterPro" id="IPR043502">
    <property type="entry name" value="DNA/RNA_pol_sf"/>
</dbReference>
<dbReference type="Pfam" id="PF00098">
    <property type="entry name" value="zf-CCHC"/>
    <property type="match status" value="1"/>
</dbReference>
<evidence type="ECO:0000256" key="8">
    <source>
        <dbReference type="ARBA" id="ARBA00022722"/>
    </source>
</evidence>
<dbReference type="CDD" id="cd01647">
    <property type="entry name" value="RT_LTR"/>
    <property type="match status" value="1"/>
</dbReference>
<keyword evidence="11" id="KW-0255">Endonuclease</keyword>
<feature type="compositionally biased region" description="Polar residues" evidence="24">
    <location>
        <begin position="249"/>
        <end position="262"/>
    </location>
</feature>
<evidence type="ECO:0000259" key="25">
    <source>
        <dbReference type="PROSITE" id="PS50013"/>
    </source>
</evidence>
<organism evidence="29 30">
    <name type="scientific">Metarhizium robertsii</name>
    <dbReference type="NCBI Taxonomy" id="568076"/>
    <lineage>
        <taxon>Eukaryota</taxon>
        <taxon>Fungi</taxon>
        <taxon>Dikarya</taxon>
        <taxon>Ascomycota</taxon>
        <taxon>Pezizomycotina</taxon>
        <taxon>Sordariomycetes</taxon>
        <taxon>Hypocreomycetidae</taxon>
        <taxon>Hypocreales</taxon>
        <taxon>Clavicipitaceae</taxon>
        <taxon>Metarhizium</taxon>
    </lineage>
</organism>
<keyword evidence="12" id="KW-0378">Hydrolase</keyword>
<dbReference type="PROSITE" id="PS50994">
    <property type="entry name" value="INTEGRASE"/>
    <property type="match status" value="1"/>
</dbReference>
<evidence type="ECO:0000256" key="11">
    <source>
        <dbReference type="ARBA" id="ARBA00022759"/>
    </source>
</evidence>
<dbReference type="PANTHER" id="PTHR37984:SF5">
    <property type="entry name" value="PROTEIN NYNRIN-LIKE"/>
    <property type="match status" value="1"/>
</dbReference>
<dbReference type="EC" id="2.7.7.49" evidence="4"/>
<evidence type="ECO:0000256" key="21">
    <source>
        <dbReference type="ARBA" id="ARBA00023242"/>
    </source>
</evidence>
<dbReference type="GO" id="GO:0003887">
    <property type="term" value="F:DNA-directed DNA polymerase activity"/>
    <property type="evidence" value="ECO:0007669"/>
    <property type="project" value="UniProtKB-KW"/>
</dbReference>
<feature type="domain" description="Chromo" evidence="25">
    <location>
        <begin position="2020"/>
        <end position="2074"/>
    </location>
</feature>
<dbReference type="InterPro" id="IPR036875">
    <property type="entry name" value="Znf_CCHC_sf"/>
</dbReference>
<evidence type="ECO:0000256" key="10">
    <source>
        <dbReference type="ARBA" id="ARBA00022750"/>
    </source>
</evidence>
<evidence type="ECO:0000256" key="2">
    <source>
        <dbReference type="ARBA" id="ARBA00004173"/>
    </source>
</evidence>
<dbReference type="Pfam" id="PF03732">
    <property type="entry name" value="Retrotrans_gag"/>
    <property type="match status" value="1"/>
</dbReference>
<feature type="coiled-coil region" evidence="23">
    <location>
        <begin position="1897"/>
        <end position="1931"/>
    </location>
</feature>
<name>A0A014P2S2_9HYPO</name>
<keyword evidence="19" id="KW-0496">Mitochondrion</keyword>
<dbReference type="OrthoDB" id="10560024at2759"/>
<evidence type="ECO:0000256" key="3">
    <source>
        <dbReference type="ARBA" id="ARBA00011353"/>
    </source>
</evidence>
<keyword evidence="6" id="KW-0808">Transferase</keyword>